<keyword evidence="1" id="KW-0175">Coiled coil</keyword>
<gene>
    <name evidence="3" type="ORF">BCR44DRAFT_1461038</name>
</gene>
<feature type="region of interest" description="Disordered" evidence="2">
    <location>
        <begin position="22"/>
        <end position="46"/>
    </location>
</feature>
<dbReference type="Proteomes" id="UP000193411">
    <property type="component" value="Unassembled WGS sequence"/>
</dbReference>
<name>A0A1Y2HRE7_9FUNG</name>
<evidence type="ECO:0000256" key="2">
    <source>
        <dbReference type="SAM" id="MobiDB-lite"/>
    </source>
</evidence>
<comment type="caution">
    <text evidence="3">The sequence shown here is derived from an EMBL/GenBank/DDBJ whole genome shotgun (WGS) entry which is preliminary data.</text>
</comment>
<evidence type="ECO:0000256" key="1">
    <source>
        <dbReference type="SAM" id="Coils"/>
    </source>
</evidence>
<organism evidence="3 4">
    <name type="scientific">Catenaria anguillulae PL171</name>
    <dbReference type="NCBI Taxonomy" id="765915"/>
    <lineage>
        <taxon>Eukaryota</taxon>
        <taxon>Fungi</taxon>
        <taxon>Fungi incertae sedis</taxon>
        <taxon>Blastocladiomycota</taxon>
        <taxon>Blastocladiomycetes</taxon>
        <taxon>Blastocladiales</taxon>
        <taxon>Catenariaceae</taxon>
        <taxon>Catenaria</taxon>
    </lineage>
</organism>
<sequence length="190" mass="21573">MSHSPLTQMWNRFLCLHFSDTRTKSPSVSSNSSDDTFVNRDADHSSTLTRLATKSRTPVNRAFLYDSDDSSSSQEPSARITALPDLPPDLDALSRHDLERLTRLLFAESCRARWVAMSEQEKNKELERKLDKMSAESIRRQRQLLEAVEKQGRELERAKEDAAGLRKRLGQVMSILSTVIPGLAPRTRDC</sequence>
<keyword evidence="4" id="KW-1185">Reference proteome</keyword>
<reference evidence="3 4" key="1">
    <citation type="submission" date="2016-07" db="EMBL/GenBank/DDBJ databases">
        <title>Pervasive Adenine N6-methylation of Active Genes in Fungi.</title>
        <authorList>
            <consortium name="DOE Joint Genome Institute"/>
            <person name="Mondo S.J."/>
            <person name="Dannebaum R.O."/>
            <person name="Kuo R.C."/>
            <person name="Labutti K."/>
            <person name="Haridas S."/>
            <person name="Kuo A."/>
            <person name="Salamov A."/>
            <person name="Ahrendt S.R."/>
            <person name="Lipzen A."/>
            <person name="Sullivan W."/>
            <person name="Andreopoulos W.B."/>
            <person name="Clum A."/>
            <person name="Lindquist E."/>
            <person name="Daum C."/>
            <person name="Ramamoorthy G.K."/>
            <person name="Gryganskyi A."/>
            <person name="Culley D."/>
            <person name="Magnuson J.K."/>
            <person name="James T.Y."/>
            <person name="O'Malley M.A."/>
            <person name="Stajich J.E."/>
            <person name="Spatafora J.W."/>
            <person name="Visel A."/>
            <person name="Grigoriev I.V."/>
        </authorList>
    </citation>
    <scope>NUCLEOTIDE SEQUENCE [LARGE SCALE GENOMIC DNA]</scope>
    <source>
        <strain evidence="3 4">PL171</strain>
    </source>
</reference>
<protein>
    <submittedName>
        <fullName evidence="3">Uncharacterized protein</fullName>
    </submittedName>
</protein>
<evidence type="ECO:0000313" key="4">
    <source>
        <dbReference type="Proteomes" id="UP000193411"/>
    </source>
</evidence>
<dbReference type="EMBL" id="MCFL01000021">
    <property type="protein sequence ID" value="ORZ35702.1"/>
    <property type="molecule type" value="Genomic_DNA"/>
</dbReference>
<dbReference type="AlphaFoldDB" id="A0A1Y2HRE7"/>
<proteinExistence type="predicted"/>
<accession>A0A1Y2HRE7</accession>
<evidence type="ECO:0000313" key="3">
    <source>
        <dbReference type="EMBL" id="ORZ35702.1"/>
    </source>
</evidence>
<feature type="region of interest" description="Disordered" evidence="2">
    <location>
        <begin position="64"/>
        <end position="86"/>
    </location>
</feature>
<feature type="coiled-coil region" evidence="1">
    <location>
        <begin position="116"/>
        <end position="168"/>
    </location>
</feature>